<comment type="pathway">
    <text evidence="4 16">Cofactor biosynthesis; coenzyme A biosynthesis; CoA from (R)-pantothenate: step 1/5.</text>
</comment>
<dbReference type="InterPro" id="IPR043129">
    <property type="entry name" value="ATPase_NBD"/>
</dbReference>
<protein>
    <recommendedName>
        <fullName evidence="15 16">Type III pantothenate kinase</fullName>
        <ecNumber evidence="6 16">2.7.1.33</ecNumber>
    </recommendedName>
    <alternativeName>
        <fullName evidence="16">PanK-III</fullName>
    </alternativeName>
    <alternativeName>
        <fullName evidence="16">Pantothenic acid kinase</fullName>
    </alternativeName>
</protein>
<comment type="function">
    <text evidence="16">Catalyzes the phosphorylation of pantothenate (Pan), the first step in CoA biosynthesis.</text>
</comment>
<feature type="binding site" evidence="16">
    <location>
        <position position="172"/>
    </location>
    <ligand>
        <name>substrate</name>
    </ligand>
</feature>
<dbReference type="InterPro" id="IPR004619">
    <property type="entry name" value="Type_III_PanK"/>
</dbReference>
<feature type="binding site" evidence="16">
    <location>
        <begin position="93"/>
        <end position="96"/>
    </location>
    <ligand>
        <name>substrate</name>
    </ligand>
</feature>
<evidence type="ECO:0000256" key="5">
    <source>
        <dbReference type="ARBA" id="ARBA00011738"/>
    </source>
</evidence>
<sequence>MAQLVIDIGNTLTKIAVFDGEELVGAGHYPVVMDDDLGHLFINYYITSAIISTVKKEVEPWVGYLEQRCKVTYFNREMAYGIHNHYRTPQTLGADRLAAVLGAKSLYPGSDCLVIDAGTCITYDGIDAAGNYYGGSISPGLQMRFKALQHYTSVLPQVEADAGFDKFYGDDTVTAIRSGVQNGILYEVLGFIQSYSKQAESLNIILTGGDSVFLDTVLKNSIFAGYIKTEPYLVLKGLNAAIQEHND</sequence>
<evidence type="ECO:0000256" key="16">
    <source>
        <dbReference type="HAMAP-Rule" id="MF_01274"/>
    </source>
</evidence>
<evidence type="ECO:0000256" key="3">
    <source>
        <dbReference type="ARBA" id="ARBA00004496"/>
    </source>
</evidence>
<dbReference type="RefSeq" id="WP_157542724.1">
    <property type="nucleotide sequence ID" value="NZ_WQLA01000006.1"/>
</dbReference>
<evidence type="ECO:0000256" key="13">
    <source>
        <dbReference type="ARBA" id="ARBA00022993"/>
    </source>
</evidence>
<name>A0A6I4IB43_9SPHI</name>
<dbReference type="GO" id="GO:0005524">
    <property type="term" value="F:ATP binding"/>
    <property type="evidence" value="ECO:0007669"/>
    <property type="project" value="UniProtKB-UniRule"/>
</dbReference>
<evidence type="ECO:0000313" key="18">
    <source>
        <dbReference type="Proteomes" id="UP000434850"/>
    </source>
</evidence>
<comment type="catalytic activity">
    <reaction evidence="1 16">
        <text>(R)-pantothenate + ATP = (R)-4'-phosphopantothenate + ADP + H(+)</text>
        <dbReference type="Rhea" id="RHEA:16373"/>
        <dbReference type="ChEBI" id="CHEBI:10986"/>
        <dbReference type="ChEBI" id="CHEBI:15378"/>
        <dbReference type="ChEBI" id="CHEBI:29032"/>
        <dbReference type="ChEBI" id="CHEBI:30616"/>
        <dbReference type="ChEBI" id="CHEBI:456216"/>
        <dbReference type="EC" id="2.7.1.33"/>
    </reaction>
</comment>
<evidence type="ECO:0000256" key="2">
    <source>
        <dbReference type="ARBA" id="ARBA00001958"/>
    </source>
</evidence>
<feature type="binding site" evidence="16">
    <location>
        <begin position="7"/>
        <end position="14"/>
    </location>
    <ligand>
        <name>ATP</name>
        <dbReference type="ChEBI" id="CHEBI:30616"/>
    </ligand>
</feature>
<dbReference type="GO" id="GO:0015937">
    <property type="term" value="P:coenzyme A biosynthetic process"/>
    <property type="evidence" value="ECO:0007669"/>
    <property type="project" value="UniProtKB-UniRule"/>
</dbReference>
<dbReference type="SUPFAM" id="SSF53067">
    <property type="entry name" value="Actin-like ATPase domain"/>
    <property type="match status" value="2"/>
</dbReference>
<dbReference type="GO" id="GO:0004594">
    <property type="term" value="F:pantothenate kinase activity"/>
    <property type="evidence" value="ECO:0007669"/>
    <property type="project" value="UniProtKB-UniRule"/>
</dbReference>
<dbReference type="GO" id="GO:0005737">
    <property type="term" value="C:cytoplasm"/>
    <property type="evidence" value="ECO:0007669"/>
    <property type="project" value="UniProtKB-SubCell"/>
</dbReference>
<evidence type="ECO:0000256" key="12">
    <source>
        <dbReference type="ARBA" id="ARBA00022958"/>
    </source>
</evidence>
<dbReference type="EC" id="2.7.1.33" evidence="6 16"/>
<comment type="cofactor">
    <cofactor evidence="16">
        <name>NH4(+)</name>
        <dbReference type="ChEBI" id="CHEBI:28938"/>
    </cofactor>
    <cofactor evidence="16">
        <name>K(+)</name>
        <dbReference type="ChEBI" id="CHEBI:29103"/>
    </cofactor>
    <text evidence="16">A monovalent cation. Ammonium or potassium.</text>
</comment>
<feature type="binding site" evidence="16">
    <location>
        <position position="86"/>
    </location>
    <ligand>
        <name>substrate</name>
    </ligand>
</feature>
<feature type="active site" description="Proton acceptor" evidence="16">
    <location>
        <position position="95"/>
    </location>
</feature>
<dbReference type="PANTHER" id="PTHR34265:SF1">
    <property type="entry name" value="TYPE III PANTOTHENATE KINASE"/>
    <property type="match status" value="1"/>
</dbReference>
<keyword evidence="8 16" id="KW-0808">Transferase</keyword>
<keyword evidence="9 16" id="KW-0547">Nucleotide-binding</keyword>
<dbReference type="CDD" id="cd24015">
    <property type="entry name" value="ASKHA_NBD_PanK-III"/>
    <property type="match status" value="1"/>
</dbReference>
<dbReference type="Pfam" id="PF03309">
    <property type="entry name" value="Pan_kinase"/>
    <property type="match status" value="1"/>
</dbReference>
<dbReference type="Proteomes" id="UP000434850">
    <property type="component" value="Unassembled WGS sequence"/>
</dbReference>
<comment type="subunit">
    <text evidence="5 16">Homodimer.</text>
</comment>
<comment type="cofactor">
    <cofactor evidence="2">
        <name>K(+)</name>
        <dbReference type="ChEBI" id="CHEBI:29103"/>
    </cofactor>
</comment>
<evidence type="ECO:0000256" key="8">
    <source>
        <dbReference type="ARBA" id="ARBA00022679"/>
    </source>
</evidence>
<dbReference type="GO" id="GO:0046872">
    <property type="term" value="F:metal ion binding"/>
    <property type="evidence" value="ECO:0007669"/>
    <property type="project" value="UniProtKB-KW"/>
</dbReference>
<evidence type="ECO:0000256" key="11">
    <source>
        <dbReference type="ARBA" id="ARBA00022840"/>
    </source>
</evidence>
<keyword evidence="12 16" id="KW-0630">Potassium</keyword>
<evidence type="ECO:0000256" key="10">
    <source>
        <dbReference type="ARBA" id="ARBA00022777"/>
    </source>
</evidence>
<dbReference type="OrthoDB" id="9804707at2"/>
<evidence type="ECO:0000256" key="6">
    <source>
        <dbReference type="ARBA" id="ARBA00012102"/>
    </source>
</evidence>
<proteinExistence type="inferred from homology"/>
<dbReference type="UniPathway" id="UPA00241">
    <property type="reaction ID" value="UER00352"/>
</dbReference>
<evidence type="ECO:0000256" key="9">
    <source>
        <dbReference type="ARBA" id="ARBA00022741"/>
    </source>
</evidence>
<dbReference type="Gene3D" id="3.30.420.40">
    <property type="match status" value="1"/>
</dbReference>
<dbReference type="HAMAP" id="MF_01274">
    <property type="entry name" value="Pantothen_kinase_3"/>
    <property type="match status" value="1"/>
</dbReference>
<evidence type="ECO:0000256" key="4">
    <source>
        <dbReference type="ARBA" id="ARBA00005225"/>
    </source>
</evidence>
<comment type="caution">
    <text evidence="17">The sequence shown here is derived from an EMBL/GenBank/DDBJ whole genome shotgun (WGS) entry which is preliminary data.</text>
</comment>
<gene>
    <name evidence="16" type="primary">coaX</name>
    <name evidence="17" type="ORF">GO816_14840</name>
</gene>
<dbReference type="PANTHER" id="PTHR34265">
    <property type="entry name" value="TYPE III PANTOTHENATE KINASE"/>
    <property type="match status" value="1"/>
</dbReference>
<comment type="subcellular location">
    <subcellularLocation>
        <location evidence="3 16">Cytoplasm</location>
    </subcellularLocation>
</comment>
<dbReference type="EMBL" id="WQLA01000006">
    <property type="protein sequence ID" value="MVN92411.1"/>
    <property type="molecule type" value="Genomic_DNA"/>
</dbReference>
<keyword evidence="10 16" id="KW-0418">Kinase</keyword>
<evidence type="ECO:0000256" key="15">
    <source>
        <dbReference type="ARBA" id="ARBA00040883"/>
    </source>
</evidence>
<reference evidence="17 18" key="1">
    <citation type="submission" date="2019-12" db="EMBL/GenBank/DDBJ databases">
        <title>Mucilaginibacter sp. HME9299 genome sequencing and assembly.</title>
        <authorList>
            <person name="Kang H."/>
            <person name="Kim H."/>
            <person name="Joh K."/>
        </authorList>
    </citation>
    <scope>NUCLEOTIDE SEQUENCE [LARGE SCALE GENOMIC DNA]</scope>
    <source>
        <strain evidence="17 18">HME9299</strain>
    </source>
</reference>
<dbReference type="NCBIfam" id="TIGR00671">
    <property type="entry name" value="baf"/>
    <property type="match status" value="1"/>
</dbReference>
<keyword evidence="18" id="KW-1185">Reference proteome</keyword>
<comment type="similarity">
    <text evidence="14 16">Belongs to the type III pantothenate kinase family.</text>
</comment>
<evidence type="ECO:0000256" key="1">
    <source>
        <dbReference type="ARBA" id="ARBA00001206"/>
    </source>
</evidence>
<evidence type="ECO:0000256" key="7">
    <source>
        <dbReference type="ARBA" id="ARBA00022490"/>
    </source>
</evidence>
<dbReference type="AlphaFoldDB" id="A0A6I4IB43"/>
<keyword evidence="11 16" id="KW-0067">ATP-binding</keyword>
<keyword evidence="7 16" id="KW-0963">Cytoplasm</keyword>
<feature type="binding site" evidence="16">
    <location>
        <position position="116"/>
    </location>
    <ligand>
        <name>K(+)</name>
        <dbReference type="ChEBI" id="CHEBI:29103"/>
    </ligand>
</feature>
<evidence type="ECO:0000313" key="17">
    <source>
        <dbReference type="EMBL" id="MVN92411.1"/>
    </source>
</evidence>
<evidence type="ECO:0000256" key="14">
    <source>
        <dbReference type="ARBA" id="ARBA00038036"/>
    </source>
</evidence>
<organism evidence="17 18">
    <name type="scientific">Mucilaginibacter aquatilis</name>
    <dbReference type="NCBI Taxonomy" id="1517760"/>
    <lineage>
        <taxon>Bacteria</taxon>
        <taxon>Pseudomonadati</taxon>
        <taxon>Bacteroidota</taxon>
        <taxon>Sphingobacteriia</taxon>
        <taxon>Sphingobacteriales</taxon>
        <taxon>Sphingobacteriaceae</taxon>
        <taxon>Mucilaginibacter</taxon>
    </lineage>
</organism>
<accession>A0A6I4IB43</accession>
<keyword evidence="13 16" id="KW-0173">Coenzyme A biosynthesis</keyword>
<keyword evidence="16" id="KW-0479">Metal-binding</keyword>
<feature type="binding site" evidence="16">
    <location>
        <position position="119"/>
    </location>
    <ligand>
        <name>ATP</name>
        <dbReference type="ChEBI" id="CHEBI:30616"/>
    </ligand>
</feature>